<feature type="region of interest" description="Disordered" evidence="1">
    <location>
        <begin position="18"/>
        <end position="42"/>
    </location>
</feature>
<dbReference type="EMBL" id="CABPSI010000002">
    <property type="protein sequence ID" value="VVE00952.1"/>
    <property type="molecule type" value="Genomic_DNA"/>
</dbReference>
<dbReference type="Proteomes" id="UP000333828">
    <property type="component" value="Unassembled WGS sequence"/>
</dbReference>
<accession>A0A5E4UM00</accession>
<evidence type="ECO:0000313" key="3">
    <source>
        <dbReference type="Proteomes" id="UP000333828"/>
    </source>
</evidence>
<organism evidence="2 3">
    <name type="scientific">Pandoraea iniqua</name>
    <dbReference type="NCBI Taxonomy" id="2508288"/>
    <lineage>
        <taxon>Bacteria</taxon>
        <taxon>Pseudomonadati</taxon>
        <taxon>Pseudomonadota</taxon>
        <taxon>Betaproteobacteria</taxon>
        <taxon>Burkholderiales</taxon>
        <taxon>Burkholderiaceae</taxon>
        <taxon>Pandoraea</taxon>
    </lineage>
</organism>
<proteinExistence type="predicted"/>
<keyword evidence="3" id="KW-1185">Reference proteome</keyword>
<evidence type="ECO:0000313" key="2">
    <source>
        <dbReference type="EMBL" id="VVE00952.1"/>
    </source>
</evidence>
<evidence type="ECO:0000256" key="1">
    <source>
        <dbReference type="SAM" id="MobiDB-lite"/>
    </source>
</evidence>
<protein>
    <submittedName>
        <fullName evidence="2">Uncharacterized protein</fullName>
    </submittedName>
</protein>
<gene>
    <name evidence="2" type="ORF">PIN31115_02100</name>
</gene>
<reference evidence="2 3" key="1">
    <citation type="submission" date="2019-08" db="EMBL/GenBank/DDBJ databases">
        <authorList>
            <person name="Peeters C."/>
        </authorList>
    </citation>
    <scope>NUCLEOTIDE SEQUENCE [LARGE SCALE GENOMIC DNA]</scope>
    <source>
        <strain evidence="2 3">LMG 31115</strain>
    </source>
</reference>
<sequence length="42" mass="5014">MKTLHFYRFQQPGAKRWENMDYHARENTSPSPPELNSMMAKS</sequence>
<name>A0A5E4UM00_9BURK</name>
<dbReference type="AlphaFoldDB" id="A0A5E4UM00"/>